<keyword evidence="5" id="KW-1185">Reference proteome</keyword>
<dbReference type="InterPro" id="IPR011989">
    <property type="entry name" value="ARM-like"/>
</dbReference>
<dbReference type="PANTHER" id="PTHR22895:SF0">
    <property type="entry name" value="ARMADILLO REPEAT-CONTAINING PROTEIN 6"/>
    <property type="match status" value="1"/>
</dbReference>
<dbReference type="Proteomes" id="UP000218209">
    <property type="component" value="Unassembled WGS sequence"/>
</dbReference>
<feature type="compositionally biased region" description="Low complexity" evidence="3">
    <location>
        <begin position="18"/>
        <end position="35"/>
    </location>
</feature>
<sequence length="695" mass="67734">MASADLPFDPTLTGGAKASPAPSPVGVHVAAASPGAHGGSGGGGGAPSSADGGGVASNPSSGHARWLADVTLEARGAVADLLAAIDKAGGGGGGGGTAADGPSSGTGGGFGVFGGGGGGDAPSSSRASRSIRRLGTFSSSFAGSPPRSGSMARLGDVLSASGRSFHTSSASSPSARSANVLRAFVGTATMTLDKFRSAGGVKAILAPLRAHPAAAGVTDAACRVLLPLTIYDAATAGEVLAADGVGAILGSVAAAVGAAGTLAGSSGGVSATTSAIKAVRNLTQTAEHRAAIIDAGGIEGVVAAMGAFHADARLTSHGCLVLSNLAFGSADAKNRVGAAGGLNAIAAAMLEHRDFQPVAARGSLALRNLLFKADDNQDRAGVGAAPVIDALVAAIVTHGGGDREVAHQSCVALCNLSNVKEANRAPILAAGGVQAVLKLLAAHPESATVADDAVSILRNVAAAGEDAPLEVGRCGGVEAVVRAMKAFPAHGGVLEKGCAALRYLCFLPDNRDRVATAGGVDLLVAALGGPLSTPKAVESTLLALGNAIFGHARNQERAGMLGAVAATIGVANKHQGGAGVQEHGCRVLRALCEGSDANTAQAVFGGGVSLALGSMMAFPDDPSIAEQATALLLSVGLDPSRRQPLLEADAEGMVTKAMGAHPKHRGVQLQGEQLLGLLHGQAIEPIPGAGAPATL</sequence>
<organism evidence="4 5">
    <name type="scientific">Porphyra umbilicalis</name>
    <name type="common">Purple laver</name>
    <name type="synonym">Red alga</name>
    <dbReference type="NCBI Taxonomy" id="2786"/>
    <lineage>
        <taxon>Eukaryota</taxon>
        <taxon>Rhodophyta</taxon>
        <taxon>Bangiophyceae</taxon>
        <taxon>Bangiales</taxon>
        <taxon>Bangiaceae</taxon>
        <taxon>Porphyra</taxon>
    </lineage>
</organism>
<evidence type="ECO:0008006" key="6">
    <source>
        <dbReference type="Google" id="ProtNLM"/>
    </source>
</evidence>
<accession>A0A1X6NKJ2</accession>
<evidence type="ECO:0000256" key="3">
    <source>
        <dbReference type="SAM" id="MobiDB-lite"/>
    </source>
</evidence>
<feature type="region of interest" description="Disordered" evidence="3">
    <location>
        <begin position="91"/>
        <end position="129"/>
    </location>
</feature>
<feature type="region of interest" description="Disordered" evidence="3">
    <location>
        <begin position="1"/>
        <end position="62"/>
    </location>
</feature>
<proteinExistence type="predicted"/>
<evidence type="ECO:0000256" key="1">
    <source>
        <dbReference type="ARBA" id="ARBA00022737"/>
    </source>
</evidence>
<dbReference type="SUPFAM" id="SSF48371">
    <property type="entry name" value="ARM repeat"/>
    <property type="match status" value="2"/>
</dbReference>
<feature type="compositionally biased region" description="Gly residues" evidence="3">
    <location>
        <begin position="36"/>
        <end position="55"/>
    </location>
</feature>
<dbReference type="InterPro" id="IPR016024">
    <property type="entry name" value="ARM-type_fold"/>
</dbReference>
<feature type="non-terminal residue" evidence="4">
    <location>
        <position position="695"/>
    </location>
</feature>
<protein>
    <recommendedName>
        <fullName evidence="6">Armadillo repeat-containing domain-containing protein</fullName>
    </recommendedName>
</protein>
<feature type="compositionally biased region" description="Gly residues" evidence="3">
    <location>
        <begin position="91"/>
        <end position="120"/>
    </location>
</feature>
<dbReference type="InterPro" id="IPR000225">
    <property type="entry name" value="Armadillo"/>
</dbReference>
<dbReference type="PROSITE" id="PS50176">
    <property type="entry name" value="ARM_REPEAT"/>
    <property type="match status" value="1"/>
</dbReference>
<reference evidence="4 5" key="1">
    <citation type="submission" date="2017-03" db="EMBL/GenBank/DDBJ databases">
        <title>WGS assembly of Porphyra umbilicalis.</title>
        <authorList>
            <person name="Brawley S.H."/>
            <person name="Blouin N.A."/>
            <person name="Ficko-Blean E."/>
            <person name="Wheeler G.L."/>
            <person name="Lohr M."/>
            <person name="Goodson H.V."/>
            <person name="Jenkins J.W."/>
            <person name="Blaby-Haas C.E."/>
            <person name="Helliwell K.E."/>
            <person name="Chan C."/>
            <person name="Marriage T."/>
            <person name="Bhattacharya D."/>
            <person name="Klein A.S."/>
            <person name="Badis Y."/>
            <person name="Brodie J."/>
            <person name="Cao Y."/>
            <person name="Collen J."/>
            <person name="Dittami S.M."/>
            <person name="Gachon C.M."/>
            <person name="Green B.R."/>
            <person name="Karpowicz S."/>
            <person name="Kim J.W."/>
            <person name="Kudahl U."/>
            <person name="Lin S."/>
            <person name="Michel G."/>
            <person name="Mittag M."/>
            <person name="Olson B.J."/>
            <person name="Pangilinan J."/>
            <person name="Peng Y."/>
            <person name="Qiu H."/>
            <person name="Shu S."/>
            <person name="Singer J.T."/>
            <person name="Smith A.G."/>
            <person name="Sprecher B.N."/>
            <person name="Wagner V."/>
            <person name="Wang W."/>
            <person name="Wang Z.-Y."/>
            <person name="Yan J."/>
            <person name="Yarish C."/>
            <person name="Zoeuner-Riek S."/>
            <person name="Zhuang Y."/>
            <person name="Zou Y."/>
            <person name="Lindquist E.A."/>
            <person name="Grimwood J."/>
            <person name="Barry K."/>
            <person name="Rokhsar D.S."/>
            <person name="Schmutz J."/>
            <person name="Stiller J.W."/>
            <person name="Grossman A.R."/>
            <person name="Prochnik S.E."/>
        </authorList>
    </citation>
    <scope>NUCLEOTIDE SEQUENCE [LARGE SCALE GENOMIC DNA]</scope>
    <source>
        <strain evidence="4">4086291</strain>
    </source>
</reference>
<dbReference type="AlphaFoldDB" id="A0A1X6NKJ2"/>
<keyword evidence="1" id="KW-0677">Repeat</keyword>
<dbReference type="OrthoDB" id="4094at2759"/>
<dbReference type="PANTHER" id="PTHR22895">
    <property type="entry name" value="ARMADILLO REPEAT-CONTAINING PROTEIN 6"/>
    <property type="match status" value="1"/>
</dbReference>
<dbReference type="Gene3D" id="1.25.10.10">
    <property type="entry name" value="Leucine-rich Repeat Variant"/>
    <property type="match status" value="2"/>
</dbReference>
<evidence type="ECO:0000256" key="2">
    <source>
        <dbReference type="PROSITE-ProRule" id="PRU00259"/>
    </source>
</evidence>
<gene>
    <name evidence="4" type="ORF">BU14_1890s0001</name>
</gene>
<dbReference type="SMART" id="SM00185">
    <property type="entry name" value="ARM"/>
    <property type="match status" value="6"/>
</dbReference>
<feature type="repeat" description="ARM" evidence="2">
    <location>
        <begin position="431"/>
        <end position="461"/>
    </location>
</feature>
<evidence type="ECO:0000313" key="4">
    <source>
        <dbReference type="EMBL" id="OSX69082.1"/>
    </source>
</evidence>
<name>A0A1X6NKJ2_PORUM</name>
<dbReference type="EMBL" id="KV919805">
    <property type="protein sequence ID" value="OSX69082.1"/>
    <property type="molecule type" value="Genomic_DNA"/>
</dbReference>
<evidence type="ECO:0000313" key="5">
    <source>
        <dbReference type="Proteomes" id="UP000218209"/>
    </source>
</evidence>